<comment type="caution">
    <text evidence="2">The sequence shown here is derived from an EMBL/GenBank/DDBJ whole genome shotgun (WGS) entry which is preliminary data.</text>
</comment>
<evidence type="ECO:0000256" key="1">
    <source>
        <dbReference type="SAM" id="Phobius"/>
    </source>
</evidence>
<dbReference type="InterPro" id="IPR018681">
    <property type="entry name" value="DUF2165_transmembrane"/>
</dbReference>
<keyword evidence="3" id="KW-1185">Reference proteome</keyword>
<name>A0ABW5G6F4_9PSEU</name>
<feature type="transmembrane region" description="Helical" evidence="1">
    <location>
        <begin position="12"/>
        <end position="33"/>
    </location>
</feature>
<evidence type="ECO:0000313" key="3">
    <source>
        <dbReference type="Proteomes" id="UP001597419"/>
    </source>
</evidence>
<dbReference type="EMBL" id="JBHUKU010000001">
    <property type="protein sequence ID" value="MFD2457033.1"/>
    <property type="molecule type" value="Genomic_DNA"/>
</dbReference>
<dbReference type="Pfam" id="PF09933">
    <property type="entry name" value="DUF2165"/>
    <property type="match status" value="1"/>
</dbReference>
<organism evidence="2 3">
    <name type="scientific">Amycolatopsis samaneae</name>
    <dbReference type="NCBI Taxonomy" id="664691"/>
    <lineage>
        <taxon>Bacteria</taxon>
        <taxon>Bacillati</taxon>
        <taxon>Actinomycetota</taxon>
        <taxon>Actinomycetes</taxon>
        <taxon>Pseudonocardiales</taxon>
        <taxon>Pseudonocardiaceae</taxon>
        <taxon>Amycolatopsis</taxon>
    </lineage>
</organism>
<keyword evidence="1" id="KW-0472">Membrane</keyword>
<dbReference type="RefSeq" id="WP_345401952.1">
    <property type="nucleotide sequence ID" value="NZ_BAABHG010000013.1"/>
</dbReference>
<feature type="transmembrane region" description="Helical" evidence="1">
    <location>
        <begin position="106"/>
        <end position="124"/>
    </location>
</feature>
<keyword evidence="1" id="KW-0812">Transmembrane</keyword>
<protein>
    <submittedName>
        <fullName evidence="2">DUF2165 domain-containing protein</fullName>
    </submittedName>
</protein>
<gene>
    <name evidence="2" type="ORF">ACFSYJ_00410</name>
</gene>
<reference evidence="3" key="1">
    <citation type="journal article" date="2019" name="Int. J. Syst. Evol. Microbiol.">
        <title>The Global Catalogue of Microorganisms (GCM) 10K type strain sequencing project: providing services to taxonomists for standard genome sequencing and annotation.</title>
        <authorList>
            <consortium name="The Broad Institute Genomics Platform"/>
            <consortium name="The Broad Institute Genome Sequencing Center for Infectious Disease"/>
            <person name="Wu L."/>
            <person name="Ma J."/>
        </authorList>
    </citation>
    <scope>NUCLEOTIDE SEQUENCE [LARGE SCALE GENOMIC DNA]</scope>
    <source>
        <strain evidence="3">CGMCC 4.7643</strain>
    </source>
</reference>
<dbReference type="Proteomes" id="UP001597419">
    <property type="component" value="Unassembled WGS sequence"/>
</dbReference>
<sequence>MPLLRGLSSLRAVLTALTGITALYIGLVAFGNITDFGTNKEFVEHVLAMDTTFRSPHTMWRAVTSPGAVTTAYVAIIAWETLTALVLAAGFVAWLRKRTTGTALRLARIGWLMQVLLFACGFLVIGGEWFQMWQSGKWNGLQPAFQNTVIAAVGLVLAHLPERRAPEEPVPAAP</sequence>
<accession>A0ABW5G6F4</accession>
<evidence type="ECO:0000313" key="2">
    <source>
        <dbReference type="EMBL" id="MFD2457033.1"/>
    </source>
</evidence>
<proteinExistence type="predicted"/>
<feature type="transmembrane region" description="Helical" evidence="1">
    <location>
        <begin position="72"/>
        <end position="94"/>
    </location>
</feature>
<keyword evidence="1" id="KW-1133">Transmembrane helix</keyword>